<dbReference type="SMART" id="SM00751">
    <property type="entry name" value="BSD"/>
    <property type="match status" value="1"/>
</dbReference>
<organism evidence="3 4">
    <name type="scientific">Papaver atlanticum</name>
    <dbReference type="NCBI Taxonomy" id="357466"/>
    <lineage>
        <taxon>Eukaryota</taxon>
        <taxon>Viridiplantae</taxon>
        <taxon>Streptophyta</taxon>
        <taxon>Embryophyta</taxon>
        <taxon>Tracheophyta</taxon>
        <taxon>Spermatophyta</taxon>
        <taxon>Magnoliopsida</taxon>
        <taxon>Ranunculales</taxon>
        <taxon>Papaveraceae</taxon>
        <taxon>Papaveroideae</taxon>
        <taxon>Papaver</taxon>
    </lineage>
</organism>
<comment type="caution">
    <text evidence="3">The sequence shown here is derived from an EMBL/GenBank/DDBJ whole genome shotgun (WGS) entry which is preliminary data.</text>
</comment>
<name>A0AAD4SZA2_9MAGN</name>
<evidence type="ECO:0000313" key="4">
    <source>
        <dbReference type="Proteomes" id="UP001202328"/>
    </source>
</evidence>
<dbReference type="InterPro" id="IPR005607">
    <property type="entry name" value="BSD_dom"/>
</dbReference>
<evidence type="ECO:0000313" key="3">
    <source>
        <dbReference type="EMBL" id="KAI3931927.1"/>
    </source>
</evidence>
<feature type="compositionally biased region" description="Polar residues" evidence="1">
    <location>
        <begin position="454"/>
        <end position="463"/>
    </location>
</feature>
<feature type="compositionally biased region" description="Acidic residues" evidence="1">
    <location>
        <begin position="433"/>
        <end position="447"/>
    </location>
</feature>
<feature type="region of interest" description="Disordered" evidence="1">
    <location>
        <begin position="1"/>
        <end position="65"/>
    </location>
</feature>
<feature type="region of interest" description="Disordered" evidence="1">
    <location>
        <begin position="96"/>
        <end position="138"/>
    </location>
</feature>
<feature type="compositionally biased region" description="Polar residues" evidence="1">
    <location>
        <begin position="106"/>
        <end position="116"/>
    </location>
</feature>
<gene>
    <name evidence="3" type="ORF">MKW98_012337</name>
</gene>
<dbReference type="Pfam" id="PF03909">
    <property type="entry name" value="BSD"/>
    <property type="match status" value="1"/>
</dbReference>
<feature type="domain" description="BSD" evidence="2">
    <location>
        <begin position="227"/>
        <end position="279"/>
    </location>
</feature>
<feature type="compositionally biased region" description="Acidic residues" evidence="1">
    <location>
        <begin position="20"/>
        <end position="31"/>
    </location>
</feature>
<reference evidence="3" key="1">
    <citation type="submission" date="2022-04" db="EMBL/GenBank/DDBJ databases">
        <title>A functionally conserved STORR gene fusion in Papaver species that diverged 16.8 million years ago.</title>
        <authorList>
            <person name="Catania T."/>
        </authorList>
    </citation>
    <scope>NUCLEOTIDE SEQUENCE</scope>
    <source>
        <strain evidence="3">S-188037</strain>
    </source>
</reference>
<dbReference type="Gene3D" id="1.10.3970.10">
    <property type="entry name" value="BSD domain"/>
    <property type="match status" value="1"/>
</dbReference>
<sequence>MEMSSWLARSLANSLRISDGEEEDEEDEDNDDHLRNTELQSKRNNNSNYYVEEEAVESSSGRGVKEDLEDLTNTLTRQLRGVASFLAPPPATLICQQQQQQRQDESSVAESSNSGWNLWDSKTDKTSDQESYDSSRVNGISGGGGDLYENIEISDFSIDKAIDELPRVDSPRVQHPCGSEESEDKYPIGGAIGVTDEVLMFARNIAMHPETWLDFPLVDDEEFDVSFSDFNMSDAQYEHALAIERLSPRFAALRIELCPRHMSEGCFWKVYFVLLHSRLCKHDADLLSTPQIVEGRAMWMRELQKRTKEESDPDWLRKGTSYNRESTYPLQENHFSASSDDYPEVQQNRFSDEGFHSETVADYDSVPNCPVYGSETRFVDKSVVEEEPVLHHRNRDLLAGVSKILDQKYDDGDDWLEDSSEMGDYSRTTIPLGEEEDVSFSDLEDEESLHIISRPTTHSSDTILTKDTRHP</sequence>
<protein>
    <recommendedName>
        <fullName evidence="2">BSD domain-containing protein</fullName>
    </recommendedName>
</protein>
<keyword evidence="4" id="KW-1185">Reference proteome</keyword>
<feature type="region of interest" description="Disordered" evidence="1">
    <location>
        <begin position="415"/>
        <end position="471"/>
    </location>
</feature>
<dbReference type="InterPro" id="IPR035925">
    <property type="entry name" value="BSD_dom_sf"/>
</dbReference>
<dbReference type="PANTHER" id="PTHR31923:SF4">
    <property type="entry name" value="BSD DOMAIN-CONTAINING PROTEIN"/>
    <property type="match status" value="1"/>
</dbReference>
<accession>A0AAD4SZA2</accession>
<dbReference type="PANTHER" id="PTHR31923">
    <property type="entry name" value="BSD DOMAIN-CONTAINING PROTEIN"/>
    <property type="match status" value="1"/>
</dbReference>
<dbReference type="AlphaFoldDB" id="A0AAD4SZA2"/>
<dbReference type="Proteomes" id="UP001202328">
    <property type="component" value="Unassembled WGS sequence"/>
</dbReference>
<proteinExistence type="predicted"/>
<dbReference type="PROSITE" id="PS50858">
    <property type="entry name" value="BSD"/>
    <property type="match status" value="1"/>
</dbReference>
<evidence type="ECO:0000256" key="1">
    <source>
        <dbReference type="SAM" id="MobiDB-lite"/>
    </source>
</evidence>
<dbReference type="SUPFAM" id="SSF140383">
    <property type="entry name" value="BSD domain-like"/>
    <property type="match status" value="1"/>
</dbReference>
<evidence type="ECO:0000259" key="2">
    <source>
        <dbReference type="PROSITE" id="PS50858"/>
    </source>
</evidence>
<dbReference type="EMBL" id="JAJJMB010007130">
    <property type="protein sequence ID" value="KAI3931927.1"/>
    <property type="molecule type" value="Genomic_DNA"/>
</dbReference>